<evidence type="ECO:0000256" key="4">
    <source>
        <dbReference type="ARBA" id="ARBA00022844"/>
    </source>
</evidence>
<evidence type="ECO:0000256" key="6">
    <source>
        <dbReference type="ARBA" id="ARBA00023086"/>
    </source>
</evidence>
<evidence type="ECO:0000256" key="1">
    <source>
        <dbReference type="ARBA" id="ARBA00004328"/>
    </source>
</evidence>
<dbReference type="InterPro" id="IPR043012">
    <property type="entry name" value="Bunya_nucleocap_N"/>
</dbReference>
<dbReference type="GO" id="GO:1990904">
    <property type="term" value="C:ribonucleoprotein complex"/>
    <property type="evidence" value="ECO:0007669"/>
    <property type="project" value="UniProtKB-KW"/>
</dbReference>
<keyword evidence="7" id="KW-0687">Ribonucleoprotein</keyword>
<reference evidence="9" key="1">
    <citation type="submission" date="2017-07" db="EMBL/GenBank/DDBJ databases">
        <title>Genomic characterization and evolution of Tacaiuma Orthobunyavirus (Peribunyaviridae Family) isolated in Brazil.</title>
        <authorList>
            <person name="Junior A.B.M."/>
            <person name="Souza W.M."/>
            <person name="Acrani G.O."/>
            <person name="Carvalho V.L."/>
            <person name="Romeiro M.F."/>
            <person name="Tolardo A.L."/>
            <person name="Silva S.P."/>
            <person name="Cardoso J.F."/>
            <person name="Chiang J.O."/>
            <person name="Vianez-Junior J.L.S.G."/>
            <person name="Azevedo R.S.S."/>
            <person name="Figueiredo L.T.M."/>
            <person name="Vasconcelos P.F.C."/>
            <person name="Nunes M.R.T."/>
            <person name="Medeiros D.B.A."/>
        </authorList>
    </citation>
    <scope>NUCLEOTIDE SEQUENCE</scope>
    <source>
        <strain evidence="9">BeH411166</strain>
    </source>
</reference>
<sequence length="245" mass="27580">MSGIDFIYDDPGRIQQSDFVPREEYAVFSSKFALVLILQNIRIFFLNAGKLKAALKLSPKRKVKAKFGTLEVEITNTHNRAFADSKLEKGDITLHRLSGFLAKKILDIYNAGSFDLQTQIKAEIIIPLAEVAGVSWANSTPEIYLSFCPGSEFFLADFKFYPLAIGIARVKKDLMKPEFLAKLLRQRYGNMTPGEWMKTHSVSVQSAISEIEKYPLMKVNSRPHVEEFLKSLGLSAHYINGALRG</sequence>
<dbReference type="Gene3D" id="1.20.142.20">
    <property type="match status" value="1"/>
</dbReference>
<evidence type="ECO:0000256" key="7">
    <source>
        <dbReference type="ARBA" id="ARBA00023274"/>
    </source>
</evidence>
<accession>A0A2I4SG92</accession>
<keyword evidence="5" id="KW-0694">RNA-binding</keyword>
<protein>
    <recommendedName>
        <fullName evidence="3">Nucleoprotein</fullName>
    </recommendedName>
    <alternativeName>
        <fullName evidence="8">Nucleocapsid protein</fullName>
    </alternativeName>
</protein>
<evidence type="ECO:0000256" key="3">
    <source>
        <dbReference type="ARBA" id="ARBA00014389"/>
    </source>
</evidence>
<comment type="subcellular location">
    <subcellularLocation>
        <location evidence="1">Virion</location>
    </subcellularLocation>
</comment>
<organism evidence="9">
    <name type="scientific">Orthobunyavirus tacaiumaense</name>
    <dbReference type="NCBI Taxonomy" id="3052444"/>
    <lineage>
        <taxon>Viruses</taxon>
        <taxon>Riboviria</taxon>
        <taxon>Orthornavirae</taxon>
        <taxon>Negarnaviricota</taxon>
        <taxon>Polyploviricotina</taxon>
        <taxon>Bunyaviricetes</taxon>
        <taxon>Elliovirales</taxon>
        <taxon>Peribunyaviridae</taxon>
        <taxon>Orthobunyavirus</taxon>
    </lineage>
</organism>
<proteinExistence type="inferred from homology"/>
<evidence type="ECO:0000313" key="9">
    <source>
        <dbReference type="EMBL" id="ASY08204.1"/>
    </source>
</evidence>
<evidence type="ECO:0000256" key="2">
    <source>
        <dbReference type="ARBA" id="ARBA00006516"/>
    </source>
</evidence>
<dbReference type="GO" id="GO:0019013">
    <property type="term" value="C:viral nucleocapsid"/>
    <property type="evidence" value="ECO:0007669"/>
    <property type="project" value="UniProtKB-KW"/>
</dbReference>
<name>A0A2I4SG92_9VIRU</name>
<keyword evidence="4" id="KW-0946">Virion</keyword>
<dbReference type="InterPro" id="IPR001784">
    <property type="entry name" value="Bunya_nucleocap"/>
</dbReference>
<evidence type="ECO:0000256" key="8">
    <source>
        <dbReference type="ARBA" id="ARBA00033344"/>
    </source>
</evidence>
<dbReference type="Gene3D" id="1.10.472.180">
    <property type="entry name" value="Bunyavirus nucleocapsid (N) protein, C-terminal domain"/>
    <property type="match status" value="1"/>
</dbReference>
<dbReference type="Pfam" id="PF00952">
    <property type="entry name" value="Bunya_nucleocap"/>
    <property type="match status" value="1"/>
</dbReference>
<comment type="similarity">
    <text evidence="2">Belongs to the orthobunyavirus nucleocapsid protein family.</text>
</comment>
<dbReference type="GO" id="GO:0003723">
    <property type="term" value="F:RNA binding"/>
    <property type="evidence" value="ECO:0007669"/>
    <property type="project" value="UniProtKB-KW"/>
</dbReference>
<keyword evidence="6 9" id="KW-0543">Viral nucleoprotein</keyword>
<evidence type="ECO:0000256" key="5">
    <source>
        <dbReference type="ARBA" id="ARBA00022884"/>
    </source>
</evidence>
<dbReference type="InterPro" id="IPR043011">
    <property type="entry name" value="Bunya_nucleocap_C"/>
</dbReference>
<dbReference type="EMBL" id="MF497771">
    <property type="protein sequence ID" value="ASY08204.1"/>
    <property type="molecule type" value="Viral_cRNA"/>
</dbReference>